<keyword evidence="4 7" id="KW-0812">Transmembrane</keyword>
<feature type="transmembrane region" description="Helical" evidence="7">
    <location>
        <begin position="63"/>
        <end position="96"/>
    </location>
</feature>
<feature type="transmembrane region" description="Helical" evidence="7">
    <location>
        <begin position="235"/>
        <end position="254"/>
    </location>
</feature>
<keyword evidence="9" id="KW-1185">Reference proteome</keyword>
<dbReference type="PANTHER" id="PTHR43141:SF4">
    <property type="entry name" value="CYTOCHROME BD2 SUBUNIT II"/>
    <property type="match status" value="1"/>
</dbReference>
<comment type="similarity">
    <text evidence="2">Belongs to the cytochrome ubiquinol oxidase subunit 2 family.</text>
</comment>
<dbReference type="InterPro" id="IPR003317">
    <property type="entry name" value="Cyt-d_oxidase_su2"/>
</dbReference>
<keyword evidence="5 7" id="KW-1133">Transmembrane helix</keyword>
<dbReference type="Pfam" id="PF02322">
    <property type="entry name" value="Cyt_bd_oxida_II"/>
    <property type="match status" value="1"/>
</dbReference>
<evidence type="ECO:0000256" key="1">
    <source>
        <dbReference type="ARBA" id="ARBA00004651"/>
    </source>
</evidence>
<accession>A0ABP8PR62</accession>
<name>A0ABP8PR62_9ACTN</name>
<evidence type="ECO:0000256" key="5">
    <source>
        <dbReference type="ARBA" id="ARBA00022989"/>
    </source>
</evidence>
<feature type="transmembrane region" description="Helical" evidence="7">
    <location>
        <begin position="203"/>
        <end position="220"/>
    </location>
</feature>
<protein>
    <submittedName>
        <fullName evidence="8">Cytochrome d ubiquinol oxidase subunit II</fullName>
    </submittedName>
</protein>
<evidence type="ECO:0000256" key="7">
    <source>
        <dbReference type="SAM" id="Phobius"/>
    </source>
</evidence>
<evidence type="ECO:0000256" key="6">
    <source>
        <dbReference type="ARBA" id="ARBA00023136"/>
    </source>
</evidence>
<dbReference type="Proteomes" id="UP001500503">
    <property type="component" value="Unassembled WGS sequence"/>
</dbReference>
<comment type="subcellular location">
    <subcellularLocation>
        <location evidence="1">Cell membrane</location>
        <topology evidence="1">Multi-pass membrane protein</topology>
    </subcellularLocation>
</comment>
<evidence type="ECO:0000256" key="3">
    <source>
        <dbReference type="ARBA" id="ARBA00022475"/>
    </source>
</evidence>
<sequence length="343" mass="36370">MTLATCLLVLVWLSLTAYALLAGADFGAGLWDLVAGDARRGRPRRSLIEHSIGPVWESNHVWLIYVLVITWTAFPPLFAAIASTLYIPLSVIAFGIIARGSAFAFRKVVEDVWLQRLFGAAFALSSVLTPYFLGAAAGGVASGRVPPGIARGNVITSWANPTSTVCGLLGVALCAYLSAIYLTADARRGGHHELAEYFRRNGLVTGVAMGVLSLASLAVVQDDAPDLYHSLTHRGLPLVISSMLMGAVSLALLARRNYASVRVSAALAVAAILWAWGYGRYPTLLPGLKAGQAASAHATLQATALSSAVGLAILLPSLAWLFILFQRAHTAPQDLRVRDSSPR</sequence>
<dbReference type="PANTHER" id="PTHR43141">
    <property type="entry name" value="CYTOCHROME BD2 SUBUNIT II"/>
    <property type="match status" value="1"/>
</dbReference>
<dbReference type="RefSeq" id="WP_345461704.1">
    <property type="nucleotide sequence ID" value="NZ_BAABHF010000016.1"/>
</dbReference>
<reference evidence="9" key="1">
    <citation type="journal article" date="2019" name="Int. J. Syst. Evol. Microbiol.">
        <title>The Global Catalogue of Microorganisms (GCM) 10K type strain sequencing project: providing services to taxonomists for standard genome sequencing and annotation.</title>
        <authorList>
            <consortium name="The Broad Institute Genomics Platform"/>
            <consortium name="The Broad Institute Genome Sequencing Center for Infectious Disease"/>
            <person name="Wu L."/>
            <person name="Ma J."/>
        </authorList>
    </citation>
    <scope>NUCLEOTIDE SEQUENCE [LARGE SCALE GENOMIC DNA]</scope>
    <source>
        <strain evidence="9">JCM 17933</strain>
    </source>
</reference>
<evidence type="ECO:0000313" key="8">
    <source>
        <dbReference type="EMBL" id="GAA4491005.1"/>
    </source>
</evidence>
<feature type="transmembrane region" description="Helical" evidence="7">
    <location>
        <begin position="161"/>
        <end position="182"/>
    </location>
</feature>
<keyword evidence="3" id="KW-1003">Cell membrane</keyword>
<dbReference type="EMBL" id="BAABHF010000016">
    <property type="protein sequence ID" value="GAA4491005.1"/>
    <property type="molecule type" value="Genomic_DNA"/>
</dbReference>
<gene>
    <name evidence="8" type="ORF">GCM10023191_024110</name>
</gene>
<feature type="transmembrane region" description="Helical" evidence="7">
    <location>
        <begin position="261"/>
        <end position="279"/>
    </location>
</feature>
<comment type="caution">
    <text evidence="8">The sequence shown here is derived from an EMBL/GenBank/DDBJ whole genome shotgun (WGS) entry which is preliminary data.</text>
</comment>
<organism evidence="8 9">
    <name type="scientific">Actinoallomurus oryzae</name>
    <dbReference type="NCBI Taxonomy" id="502180"/>
    <lineage>
        <taxon>Bacteria</taxon>
        <taxon>Bacillati</taxon>
        <taxon>Actinomycetota</taxon>
        <taxon>Actinomycetes</taxon>
        <taxon>Streptosporangiales</taxon>
        <taxon>Thermomonosporaceae</taxon>
        <taxon>Actinoallomurus</taxon>
    </lineage>
</organism>
<evidence type="ECO:0000256" key="2">
    <source>
        <dbReference type="ARBA" id="ARBA00007543"/>
    </source>
</evidence>
<evidence type="ECO:0000313" key="9">
    <source>
        <dbReference type="Proteomes" id="UP001500503"/>
    </source>
</evidence>
<evidence type="ECO:0000256" key="4">
    <source>
        <dbReference type="ARBA" id="ARBA00022692"/>
    </source>
</evidence>
<proteinExistence type="inferred from homology"/>
<feature type="transmembrane region" description="Helical" evidence="7">
    <location>
        <begin position="299"/>
        <end position="325"/>
    </location>
</feature>
<feature type="transmembrane region" description="Helical" evidence="7">
    <location>
        <begin position="117"/>
        <end position="141"/>
    </location>
</feature>
<keyword evidence="6 7" id="KW-0472">Membrane</keyword>